<evidence type="ECO:0000313" key="2">
    <source>
        <dbReference type="EMBL" id="KAK8222788.1"/>
    </source>
</evidence>
<accession>A0ABR1Y9I3</accession>
<dbReference type="EMBL" id="JBBWRZ010000015">
    <property type="protein sequence ID" value="KAK8222788.1"/>
    <property type="molecule type" value="Genomic_DNA"/>
</dbReference>
<protein>
    <recommendedName>
        <fullName evidence="4">Retrotransposon gag domain-containing protein</fullName>
    </recommendedName>
</protein>
<name>A0ABR1Y9I3_9PEZI</name>
<evidence type="ECO:0000256" key="1">
    <source>
        <dbReference type="SAM" id="MobiDB-lite"/>
    </source>
</evidence>
<comment type="caution">
    <text evidence="2">The sequence shown here is derived from an EMBL/GenBank/DDBJ whole genome shotgun (WGS) entry which is preliminary data.</text>
</comment>
<feature type="compositionally biased region" description="Basic residues" evidence="1">
    <location>
        <begin position="279"/>
        <end position="300"/>
    </location>
</feature>
<sequence length="300" mass="35310">MLGLVSPRAMFTFSLNSRHENSSTPRNLSVNTEQHKSGLRSGLSSTFVMALAPDPGRLLLTKQYWNLKQEKGERIWDFYSRVRDFESRLGYQPEPADQQAAIDMWLGRLRPRQLASLRRKNNDTLYFATLQDMLDKLCRMSFRNRVKLVRSYQKLRVRDDKTFEQFTAKLNKLERRLGYCYRDPERVAEQRKIDFWLGRLSDERLQQLGAHTRGLKNIKTEGQLLQCIQDLDRVGSQSVEDDDRHGYLLMNNGNGHGAQTQEDNVEVKEEETHPTVNRNPRKRKGRSDHEGHRRKRTRRH</sequence>
<dbReference type="Proteomes" id="UP001492380">
    <property type="component" value="Unassembled WGS sequence"/>
</dbReference>
<reference evidence="2 3" key="1">
    <citation type="submission" date="2024-04" db="EMBL/GenBank/DDBJ databases">
        <title>Phyllosticta paracitricarpa is synonymous to the EU quarantine fungus P. citricarpa based on phylogenomic analyses.</title>
        <authorList>
            <consortium name="Lawrence Berkeley National Laboratory"/>
            <person name="Van Ingen-Buijs V.A."/>
            <person name="Van Westerhoven A.C."/>
            <person name="Haridas S."/>
            <person name="Skiadas P."/>
            <person name="Martin F."/>
            <person name="Groenewald J.Z."/>
            <person name="Crous P.W."/>
            <person name="Seidl M.F."/>
        </authorList>
    </citation>
    <scope>NUCLEOTIDE SEQUENCE [LARGE SCALE GENOMIC DNA]</scope>
    <source>
        <strain evidence="2 3">CBS 123374</strain>
    </source>
</reference>
<organism evidence="2 3">
    <name type="scientific">Phyllosticta capitalensis</name>
    <dbReference type="NCBI Taxonomy" id="121624"/>
    <lineage>
        <taxon>Eukaryota</taxon>
        <taxon>Fungi</taxon>
        <taxon>Dikarya</taxon>
        <taxon>Ascomycota</taxon>
        <taxon>Pezizomycotina</taxon>
        <taxon>Dothideomycetes</taxon>
        <taxon>Dothideomycetes incertae sedis</taxon>
        <taxon>Botryosphaeriales</taxon>
        <taxon>Phyllostictaceae</taxon>
        <taxon>Phyllosticta</taxon>
    </lineage>
</organism>
<keyword evidence="3" id="KW-1185">Reference proteome</keyword>
<proteinExistence type="predicted"/>
<gene>
    <name evidence="2" type="ORF">HDK90DRAFT_515854</name>
</gene>
<evidence type="ECO:0000313" key="3">
    <source>
        <dbReference type="Proteomes" id="UP001492380"/>
    </source>
</evidence>
<evidence type="ECO:0008006" key="4">
    <source>
        <dbReference type="Google" id="ProtNLM"/>
    </source>
</evidence>
<feature type="region of interest" description="Disordered" evidence="1">
    <location>
        <begin position="244"/>
        <end position="300"/>
    </location>
</feature>
<feature type="compositionally biased region" description="Polar residues" evidence="1">
    <location>
        <begin position="251"/>
        <end position="262"/>
    </location>
</feature>